<dbReference type="PROSITE" id="PS50102">
    <property type="entry name" value="RRM"/>
    <property type="match status" value="1"/>
</dbReference>
<comment type="caution">
    <text evidence="4">The sequence shown here is derived from an EMBL/GenBank/DDBJ whole genome shotgun (WGS) entry which is preliminary data.</text>
</comment>
<protein>
    <recommendedName>
        <fullName evidence="3">RRM domain-containing protein</fullName>
    </recommendedName>
</protein>
<name>A0A9P8CE02_9HELO</name>
<evidence type="ECO:0000256" key="2">
    <source>
        <dbReference type="SAM" id="MobiDB-lite"/>
    </source>
</evidence>
<dbReference type="GO" id="GO:0003723">
    <property type="term" value="F:RNA binding"/>
    <property type="evidence" value="ECO:0007669"/>
    <property type="project" value="UniProtKB-UniRule"/>
</dbReference>
<dbReference type="InterPro" id="IPR012677">
    <property type="entry name" value="Nucleotide-bd_a/b_plait_sf"/>
</dbReference>
<dbReference type="Proteomes" id="UP000887226">
    <property type="component" value="Unassembled WGS sequence"/>
</dbReference>
<feature type="compositionally biased region" description="Basic residues" evidence="2">
    <location>
        <begin position="339"/>
        <end position="348"/>
    </location>
</feature>
<dbReference type="Gene3D" id="3.30.70.330">
    <property type="match status" value="1"/>
</dbReference>
<sequence>MGAPKDNILSRAERKSKKRALEKAIPDFPGDEKPPVDEAMDGNEDGEKKGKKRKRDRGEDVEGDEEGDKQARKAAKKKRKSENEGGLKIAGEKSTVITKAETGEGFMEGVEVNGEAVEGEEALRKSKKERKAERKAKDSAQKEATKNAAHAPATTKTDASGEKTAKANGTAATAENGEEKSRSKNNRNREKRRQAIGGETGKENRFICFIGNLPFTATTSSIEQHFIKLKPKTVRHITQKDAPAKSKGIAFLEFDDYDRMKTCLKLYHHSMFDDGLSAARQINVELTSGGGGNSKERKTKISEKNKRLNEQRQRRAEEEAKVKNKKKAEEGGVESTVHPSRRAHVPDA</sequence>
<proteinExistence type="predicted"/>
<organism evidence="4 5">
    <name type="scientific">Calycina marina</name>
    <dbReference type="NCBI Taxonomy" id="1763456"/>
    <lineage>
        <taxon>Eukaryota</taxon>
        <taxon>Fungi</taxon>
        <taxon>Dikarya</taxon>
        <taxon>Ascomycota</taxon>
        <taxon>Pezizomycotina</taxon>
        <taxon>Leotiomycetes</taxon>
        <taxon>Helotiales</taxon>
        <taxon>Pezizellaceae</taxon>
        <taxon>Calycina</taxon>
    </lineage>
</organism>
<feature type="compositionally biased region" description="Basic residues" evidence="2">
    <location>
        <begin position="183"/>
        <end position="194"/>
    </location>
</feature>
<feature type="compositionally biased region" description="Basic and acidic residues" evidence="2">
    <location>
        <begin position="130"/>
        <end position="145"/>
    </location>
</feature>
<dbReference type="AlphaFoldDB" id="A0A9P8CE02"/>
<keyword evidence="1" id="KW-0694">RNA-binding</keyword>
<accession>A0A9P8CE02</accession>
<dbReference type="EMBL" id="MU253967">
    <property type="protein sequence ID" value="KAG9243569.1"/>
    <property type="molecule type" value="Genomic_DNA"/>
</dbReference>
<reference evidence="4" key="1">
    <citation type="journal article" date="2021" name="IMA Fungus">
        <title>Genomic characterization of three marine fungi, including Emericellopsis atlantica sp. nov. with signatures of a generalist lifestyle and marine biomass degradation.</title>
        <authorList>
            <person name="Hagestad O.C."/>
            <person name="Hou L."/>
            <person name="Andersen J.H."/>
            <person name="Hansen E.H."/>
            <person name="Altermark B."/>
            <person name="Li C."/>
            <person name="Kuhnert E."/>
            <person name="Cox R.J."/>
            <person name="Crous P.W."/>
            <person name="Spatafora J.W."/>
            <person name="Lail K."/>
            <person name="Amirebrahimi M."/>
            <person name="Lipzen A."/>
            <person name="Pangilinan J."/>
            <person name="Andreopoulos W."/>
            <person name="Hayes R.D."/>
            <person name="Ng V."/>
            <person name="Grigoriev I.V."/>
            <person name="Jackson S.A."/>
            <person name="Sutton T.D.S."/>
            <person name="Dobson A.D.W."/>
            <person name="Rama T."/>
        </authorList>
    </citation>
    <scope>NUCLEOTIDE SEQUENCE</scope>
    <source>
        <strain evidence="4">TRa3180A</strain>
    </source>
</reference>
<dbReference type="InterPro" id="IPR034228">
    <property type="entry name" value="Nop6_RRM"/>
</dbReference>
<dbReference type="FunFam" id="3.30.70.330:FF:000376">
    <property type="entry name" value="Putative RNA binding protein"/>
    <property type="match status" value="1"/>
</dbReference>
<dbReference type="SMART" id="SM00360">
    <property type="entry name" value="RRM"/>
    <property type="match status" value="1"/>
</dbReference>
<evidence type="ECO:0000259" key="3">
    <source>
        <dbReference type="PROSITE" id="PS50102"/>
    </source>
</evidence>
<dbReference type="SUPFAM" id="SSF54928">
    <property type="entry name" value="RNA-binding domain, RBD"/>
    <property type="match status" value="1"/>
</dbReference>
<dbReference type="Pfam" id="PF00076">
    <property type="entry name" value="RRM_1"/>
    <property type="match status" value="1"/>
</dbReference>
<feature type="compositionally biased region" description="Basic and acidic residues" evidence="2">
    <location>
        <begin position="294"/>
        <end position="330"/>
    </location>
</feature>
<dbReference type="OrthoDB" id="167718at2759"/>
<gene>
    <name evidence="4" type="ORF">BJ878DRAFT_576456</name>
</gene>
<evidence type="ECO:0000256" key="1">
    <source>
        <dbReference type="PROSITE-ProRule" id="PRU00176"/>
    </source>
</evidence>
<feature type="domain" description="RRM" evidence="3">
    <location>
        <begin position="206"/>
        <end position="289"/>
    </location>
</feature>
<feature type="compositionally biased region" description="Basic and acidic residues" evidence="2">
    <location>
        <begin position="19"/>
        <end position="36"/>
    </location>
</feature>
<dbReference type="CDD" id="cd12400">
    <property type="entry name" value="RRM_Nop6"/>
    <property type="match status" value="1"/>
</dbReference>
<feature type="compositionally biased region" description="Low complexity" evidence="2">
    <location>
        <begin position="166"/>
        <end position="175"/>
    </location>
</feature>
<evidence type="ECO:0000313" key="4">
    <source>
        <dbReference type="EMBL" id="KAG9243569.1"/>
    </source>
</evidence>
<keyword evidence="5" id="KW-1185">Reference proteome</keyword>
<dbReference type="InterPro" id="IPR000504">
    <property type="entry name" value="RRM_dom"/>
</dbReference>
<feature type="region of interest" description="Disordered" evidence="2">
    <location>
        <begin position="286"/>
        <end position="348"/>
    </location>
</feature>
<dbReference type="InterPro" id="IPR035979">
    <property type="entry name" value="RBD_domain_sf"/>
</dbReference>
<feature type="region of interest" description="Disordered" evidence="2">
    <location>
        <begin position="1"/>
        <end position="198"/>
    </location>
</feature>
<evidence type="ECO:0000313" key="5">
    <source>
        <dbReference type="Proteomes" id="UP000887226"/>
    </source>
</evidence>